<keyword evidence="11" id="KW-1185">Reference proteome</keyword>
<protein>
    <recommendedName>
        <fullName evidence="9">Major facilitator superfamily (MFS) profile domain-containing protein</fullName>
    </recommendedName>
</protein>
<reference evidence="10" key="1">
    <citation type="journal article" date="2020" name="BMC Genomics">
        <title>Correction to: Identification and distribution of gene clusters required for synthesis of sphingolipid metabolism inhibitors in diverse species of the filamentous fungus Fusarium.</title>
        <authorList>
            <person name="Kim H.S."/>
            <person name="Lohmar J.M."/>
            <person name="Busman M."/>
            <person name="Brown D.W."/>
            <person name="Naumann T.A."/>
            <person name="Divon H.H."/>
            <person name="Lysoe E."/>
            <person name="Uhlig S."/>
            <person name="Proctor R.H."/>
        </authorList>
    </citation>
    <scope>NUCLEOTIDE SEQUENCE</scope>
    <source>
        <strain evidence="10">NRRL 20472</strain>
    </source>
</reference>
<evidence type="ECO:0000313" key="11">
    <source>
        <dbReference type="Proteomes" id="UP000622797"/>
    </source>
</evidence>
<dbReference type="PROSITE" id="PS50850">
    <property type="entry name" value="MFS"/>
    <property type="match status" value="1"/>
</dbReference>
<feature type="transmembrane region" description="Helical" evidence="8">
    <location>
        <begin position="170"/>
        <end position="192"/>
    </location>
</feature>
<feature type="domain" description="Major facilitator superfamily (MFS) profile" evidence="9">
    <location>
        <begin position="44"/>
        <end position="483"/>
    </location>
</feature>
<evidence type="ECO:0000256" key="1">
    <source>
        <dbReference type="ARBA" id="ARBA00004141"/>
    </source>
</evidence>
<dbReference type="GO" id="GO:0016020">
    <property type="term" value="C:membrane"/>
    <property type="evidence" value="ECO:0007669"/>
    <property type="project" value="UniProtKB-SubCell"/>
</dbReference>
<name>A0A8H4TX57_9HYPO</name>
<feature type="transmembrane region" description="Helical" evidence="8">
    <location>
        <begin position="397"/>
        <end position="415"/>
    </location>
</feature>
<evidence type="ECO:0000256" key="6">
    <source>
        <dbReference type="ARBA" id="ARBA00023180"/>
    </source>
</evidence>
<evidence type="ECO:0000256" key="5">
    <source>
        <dbReference type="ARBA" id="ARBA00023136"/>
    </source>
</evidence>
<feature type="transmembrane region" description="Helical" evidence="8">
    <location>
        <begin position="337"/>
        <end position="356"/>
    </location>
</feature>
<comment type="similarity">
    <text evidence="7">Belongs to the major facilitator superfamily. Allantoate permease family.</text>
</comment>
<dbReference type="PANTHER" id="PTHR43791:SF103">
    <property type="entry name" value="MAJOR FACILITATOR SUPERFAMILY (MFS) PROFILE DOMAIN-CONTAINING PROTEIN-RELATED"/>
    <property type="match status" value="1"/>
</dbReference>
<evidence type="ECO:0000256" key="3">
    <source>
        <dbReference type="ARBA" id="ARBA00022692"/>
    </source>
</evidence>
<accession>A0A8H4TX57</accession>
<feature type="transmembrane region" description="Helical" evidence="8">
    <location>
        <begin position="308"/>
        <end position="330"/>
    </location>
</feature>
<feature type="transmembrane region" description="Helical" evidence="8">
    <location>
        <begin position="362"/>
        <end position="385"/>
    </location>
</feature>
<dbReference type="InterPro" id="IPR020846">
    <property type="entry name" value="MFS_dom"/>
</dbReference>
<dbReference type="InterPro" id="IPR011701">
    <property type="entry name" value="MFS"/>
</dbReference>
<keyword evidence="4 8" id="KW-1133">Transmembrane helix</keyword>
<keyword evidence="6" id="KW-0325">Glycoprotein</keyword>
<feature type="transmembrane region" description="Helical" evidence="8">
    <location>
        <begin position="204"/>
        <end position="224"/>
    </location>
</feature>
<dbReference type="GO" id="GO:0022857">
    <property type="term" value="F:transmembrane transporter activity"/>
    <property type="evidence" value="ECO:0007669"/>
    <property type="project" value="InterPro"/>
</dbReference>
<dbReference type="EMBL" id="JABEXW010000335">
    <property type="protein sequence ID" value="KAF4965636.1"/>
    <property type="molecule type" value="Genomic_DNA"/>
</dbReference>
<dbReference type="Proteomes" id="UP000622797">
    <property type="component" value="Unassembled WGS sequence"/>
</dbReference>
<dbReference type="OrthoDB" id="6730379at2759"/>
<dbReference type="Gene3D" id="1.20.1250.20">
    <property type="entry name" value="MFS general substrate transporter like domains"/>
    <property type="match status" value="1"/>
</dbReference>
<comment type="caution">
    <text evidence="10">The sequence shown here is derived from an EMBL/GenBank/DDBJ whole genome shotgun (WGS) entry which is preliminary data.</text>
</comment>
<evidence type="ECO:0000256" key="2">
    <source>
        <dbReference type="ARBA" id="ARBA00022448"/>
    </source>
</evidence>
<dbReference type="InterPro" id="IPR036259">
    <property type="entry name" value="MFS_trans_sf"/>
</dbReference>
<evidence type="ECO:0000259" key="9">
    <source>
        <dbReference type="PROSITE" id="PS50850"/>
    </source>
</evidence>
<feature type="transmembrane region" description="Helical" evidence="8">
    <location>
        <begin position="272"/>
        <end position="296"/>
    </location>
</feature>
<keyword evidence="2" id="KW-0813">Transport</keyword>
<evidence type="ECO:0000256" key="8">
    <source>
        <dbReference type="SAM" id="Phobius"/>
    </source>
</evidence>
<reference evidence="10" key="2">
    <citation type="submission" date="2020-05" db="EMBL/GenBank/DDBJ databases">
        <authorList>
            <person name="Kim H.-S."/>
            <person name="Proctor R.H."/>
            <person name="Brown D.W."/>
        </authorList>
    </citation>
    <scope>NUCLEOTIDE SEQUENCE</scope>
    <source>
        <strain evidence="10">NRRL 20472</strain>
    </source>
</reference>
<dbReference type="PANTHER" id="PTHR43791">
    <property type="entry name" value="PERMEASE-RELATED"/>
    <property type="match status" value="1"/>
</dbReference>
<organism evidence="10 11">
    <name type="scientific">Fusarium sarcochroum</name>
    <dbReference type="NCBI Taxonomy" id="1208366"/>
    <lineage>
        <taxon>Eukaryota</taxon>
        <taxon>Fungi</taxon>
        <taxon>Dikarya</taxon>
        <taxon>Ascomycota</taxon>
        <taxon>Pezizomycotina</taxon>
        <taxon>Sordariomycetes</taxon>
        <taxon>Hypocreomycetidae</taxon>
        <taxon>Hypocreales</taxon>
        <taxon>Nectriaceae</taxon>
        <taxon>Fusarium</taxon>
        <taxon>Fusarium lateritium species complex</taxon>
    </lineage>
</organism>
<keyword evidence="5 8" id="KW-0472">Membrane</keyword>
<evidence type="ECO:0000256" key="7">
    <source>
        <dbReference type="ARBA" id="ARBA00037968"/>
    </source>
</evidence>
<feature type="transmembrane region" description="Helical" evidence="8">
    <location>
        <begin position="111"/>
        <end position="129"/>
    </location>
</feature>
<comment type="subcellular location">
    <subcellularLocation>
        <location evidence="1">Membrane</location>
        <topology evidence="1">Multi-pass membrane protein</topology>
    </subcellularLocation>
</comment>
<feature type="transmembrane region" description="Helical" evidence="8">
    <location>
        <begin position="81"/>
        <end position="99"/>
    </location>
</feature>
<keyword evidence="3 8" id="KW-0812">Transmembrane</keyword>
<dbReference type="AlphaFoldDB" id="A0A8H4TX57"/>
<evidence type="ECO:0000313" key="10">
    <source>
        <dbReference type="EMBL" id="KAF4965636.1"/>
    </source>
</evidence>
<sequence>MTKDLAEKMNEKSSSFDMGTGEEAFAGYTPEEEKRVLRKIDRVVLPLMCLVEFFQYLDKQSIGYAAVFNLADDLGMDSHQYSWSVSSFYFGQLLANYIFIYLMSRLPITKFVGISVMVWGIIAGCLAAPNNFGGFTAVRTMLGFAEGAVQPAFVIITSTWYKKSEHSFRVAAWVTCNGLAQVLGALIMFGVGSSKETAIATWRVMFLVCGGGTLFSGALFTWLMPQGPDTAWFLTEPERAIASRRLSEDRLSKDVASFKISQIWEFVKDHRALLLVLGAFTNTLASPVIKFATLVINGFGWSKLNTMLVSLPAGVIQITAIWVVVVGIRVTSIPRGFWGIIATIPPLVGNIGVATLPQSSKWGIVVCTWLATVLSPAQVVFLSLIASNVKGNTKKSAASNGFFVLYAAAAIAGPQLWTNKPRYTEGIIADLVALGGNMVIFGAFMLSAKWENHRRDRNNYVVDEAPGDADVTDKQDLSFRYTL</sequence>
<proteinExistence type="inferred from homology"/>
<feature type="transmembrane region" description="Helical" evidence="8">
    <location>
        <begin position="427"/>
        <end position="448"/>
    </location>
</feature>
<dbReference type="SUPFAM" id="SSF103473">
    <property type="entry name" value="MFS general substrate transporter"/>
    <property type="match status" value="1"/>
</dbReference>
<evidence type="ECO:0000256" key="4">
    <source>
        <dbReference type="ARBA" id="ARBA00022989"/>
    </source>
</evidence>
<dbReference type="Pfam" id="PF07690">
    <property type="entry name" value="MFS_1"/>
    <property type="match status" value="1"/>
</dbReference>
<dbReference type="FunFam" id="1.20.1250.20:FF:000064">
    <property type="entry name" value="MFS allantoate transporter"/>
    <property type="match status" value="1"/>
</dbReference>
<gene>
    <name evidence="10" type="ORF">FSARC_6573</name>
</gene>